<evidence type="ECO:0000313" key="1">
    <source>
        <dbReference type="EMBL" id="CAG8844031.1"/>
    </source>
</evidence>
<dbReference type="EMBL" id="CAJVQB010074397">
    <property type="protein sequence ID" value="CAG8844031.1"/>
    <property type="molecule type" value="Genomic_DNA"/>
</dbReference>
<protein>
    <submittedName>
        <fullName evidence="1">12812_t:CDS:1</fullName>
    </submittedName>
</protein>
<feature type="non-terminal residue" evidence="1">
    <location>
        <position position="1"/>
    </location>
</feature>
<accession>A0ABN7WZ85</accession>
<proteinExistence type="predicted"/>
<dbReference type="Proteomes" id="UP000789901">
    <property type="component" value="Unassembled WGS sequence"/>
</dbReference>
<comment type="caution">
    <text evidence="1">The sequence shown here is derived from an EMBL/GenBank/DDBJ whole genome shotgun (WGS) entry which is preliminary data.</text>
</comment>
<reference evidence="1 2" key="1">
    <citation type="submission" date="2021-06" db="EMBL/GenBank/DDBJ databases">
        <authorList>
            <person name="Kallberg Y."/>
            <person name="Tangrot J."/>
            <person name="Rosling A."/>
        </authorList>
    </citation>
    <scope>NUCLEOTIDE SEQUENCE [LARGE SCALE GENOMIC DNA]</scope>
    <source>
        <strain evidence="1 2">120-4 pot B 10/14</strain>
    </source>
</reference>
<name>A0ABN7WZ85_GIGMA</name>
<keyword evidence="2" id="KW-1185">Reference proteome</keyword>
<evidence type="ECO:0000313" key="2">
    <source>
        <dbReference type="Proteomes" id="UP000789901"/>
    </source>
</evidence>
<gene>
    <name evidence="1" type="ORF">GMARGA_LOCUS36866</name>
</gene>
<organism evidence="1 2">
    <name type="scientific">Gigaspora margarita</name>
    <dbReference type="NCBI Taxonomy" id="4874"/>
    <lineage>
        <taxon>Eukaryota</taxon>
        <taxon>Fungi</taxon>
        <taxon>Fungi incertae sedis</taxon>
        <taxon>Mucoromycota</taxon>
        <taxon>Glomeromycotina</taxon>
        <taxon>Glomeromycetes</taxon>
        <taxon>Diversisporales</taxon>
        <taxon>Gigasporaceae</taxon>
        <taxon>Gigaspora</taxon>
    </lineage>
</organism>
<sequence>YGDEDLIAKKQKCKAVLKTVDQEHIARYAYRSLANIKNELPHQDEHSNIDDPEIVCKVVSSIGKGAQRSIKDILKYIVPNLVEKEILNPQQPVINLRISGDGRNVVLYEIEENGFYNDIAREIIIYEMKKINVHFEFWQESQTWNYISLMGEDKLKLKLFLTPSTRTPDNLVQDGGNGVNQKSAIIQILEFENRKLYYNANSSLGNYKVEKLQIKST</sequence>